<comment type="caution">
    <text evidence="1">The sequence shown here is derived from an EMBL/GenBank/DDBJ whole genome shotgun (WGS) entry which is preliminary data.</text>
</comment>
<evidence type="ECO:0000313" key="2">
    <source>
        <dbReference type="Proteomes" id="UP000603200"/>
    </source>
</evidence>
<gene>
    <name evidence="1" type="ORF">Ahu01nite_098230</name>
</gene>
<sequence>MALPNPVEVGVRAAEILGQIEGTEEYGRLERSSKAYDDCWATFTGYPLISQWNLQRDVADLFTEGLRVLALKTAVFELSDGDEHAAELEISAPVDEMVHAILAQYTLCQTMTGKLGIRFVHMTDQERFAYEHGNYTDQCYAAAGWGEQNRRYWLDKTEMLRRLDILGRKYEGLGIERMGRGHEIDFEADAEERELATVS</sequence>
<keyword evidence="2" id="KW-1185">Reference proteome</keyword>
<reference evidence="1 2" key="1">
    <citation type="submission" date="2021-01" db="EMBL/GenBank/DDBJ databases">
        <title>Whole genome shotgun sequence of Actinoplanes humidus NBRC 14915.</title>
        <authorList>
            <person name="Komaki H."/>
            <person name="Tamura T."/>
        </authorList>
    </citation>
    <scope>NUCLEOTIDE SEQUENCE [LARGE SCALE GENOMIC DNA]</scope>
    <source>
        <strain evidence="1 2">NBRC 14915</strain>
    </source>
</reference>
<dbReference type="Proteomes" id="UP000603200">
    <property type="component" value="Unassembled WGS sequence"/>
</dbReference>
<organism evidence="1 2">
    <name type="scientific">Winogradskya humida</name>
    <dbReference type="NCBI Taxonomy" id="113566"/>
    <lineage>
        <taxon>Bacteria</taxon>
        <taxon>Bacillati</taxon>
        <taxon>Actinomycetota</taxon>
        <taxon>Actinomycetes</taxon>
        <taxon>Micromonosporales</taxon>
        <taxon>Micromonosporaceae</taxon>
        <taxon>Winogradskya</taxon>
    </lineage>
</organism>
<evidence type="ECO:0000313" key="1">
    <source>
        <dbReference type="EMBL" id="GIE26721.1"/>
    </source>
</evidence>
<dbReference type="EMBL" id="BOMN01000149">
    <property type="protein sequence ID" value="GIE26721.1"/>
    <property type="molecule type" value="Genomic_DNA"/>
</dbReference>
<protein>
    <submittedName>
        <fullName evidence="1">Uncharacterized protein</fullName>
    </submittedName>
</protein>
<name>A0ABQ4A7B5_9ACTN</name>
<proteinExistence type="predicted"/>
<accession>A0ABQ4A7B5</accession>
<dbReference type="RefSeq" id="WP_203843618.1">
    <property type="nucleotide sequence ID" value="NZ_BAAATV010000016.1"/>
</dbReference>